<name>X0V4S0_9ZZZZ</name>
<evidence type="ECO:0000313" key="2">
    <source>
        <dbReference type="EMBL" id="GAF95645.1"/>
    </source>
</evidence>
<reference evidence="2" key="1">
    <citation type="journal article" date="2014" name="Front. Microbiol.">
        <title>High frequency of phylogenetically diverse reductive dehalogenase-homologous genes in deep subseafloor sedimentary metagenomes.</title>
        <authorList>
            <person name="Kawai M."/>
            <person name="Futagami T."/>
            <person name="Toyoda A."/>
            <person name="Takaki Y."/>
            <person name="Nishi S."/>
            <person name="Hori S."/>
            <person name="Arai W."/>
            <person name="Tsubouchi T."/>
            <person name="Morono Y."/>
            <person name="Uchiyama I."/>
            <person name="Ito T."/>
            <person name="Fujiyama A."/>
            <person name="Inagaki F."/>
            <person name="Takami H."/>
        </authorList>
    </citation>
    <scope>NUCLEOTIDE SEQUENCE</scope>
    <source>
        <strain evidence="2">Expedition CK06-06</strain>
    </source>
</reference>
<comment type="caution">
    <text evidence="2">The sequence shown here is derived from an EMBL/GenBank/DDBJ whole genome shotgun (WGS) entry which is preliminary data.</text>
</comment>
<sequence>MEKARKKSGGARKHGRNKEKCAKYKLNHRRENNKIKKWQKLIKKLEPDNNMRRELENRIKSIKDKIVIGL</sequence>
<accession>X0V4S0</accession>
<feature type="region of interest" description="Disordered" evidence="1">
    <location>
        <begin position="1"/>
        <end position="21"/>
    </location>
</feature>
<gene>
    <name evidence="2" type="ORF">S01H1_19628</name>
</gene>
<proteinExistence type="predicted"/>
<evidence type="ECO:0000256" key="1">
    <source>
        <dbReference type="SAM" id="MobiDB-lite"/>
    </source>
</evidence>
<protein>
    <submittedName>
        <fullName evidence="2">Uncharacterized protein</fullName>
    </submittedName>
</protein>
<dbReference type="AlphaFoldDB" id="X0V4S0"/>
<dbReference type="EMBL" id="BARS01010625">
    <property type="protein sequence ID" value="GAF95645.1"/>
    <property type="molecule type" value="Genomic_DNA"/>
</dbReference>
<organism evidence="2">
    <name type="scientific">marine sediment metagenome</name>
    <dbReference type="NCBI Taxonomy" id="412755"/>
    <lineage>
        <taxon>unclassified sequences</taxon>
        <taxon>metagenomes</taxon>
        <taxon>ecological metagenomes</taxon>
    </lineage>
</organism>